<protein>
    <submittedName>
        <fullName evidence="1">Uncharacterized protein</fullName>
    </submittedName>
</protein>
<dbReference type="EMBL" id="QOKV01000029">
    <property type="protein sequence ID" value="KAA0678182.1"/>
    <property type="molecule type" value="Genomic_DNA"/>
</dbReference>
<proteinExistence type="predicted"/>
<reference evidence="1 2" key="1">
    <citation type="submission" date="2018-07" db="EMBL/GenBank/DDBJ databases">
        <title>Genome sequence of Roseomonas fauriae ATCC 49958.</title>
        <authorList>
            <person name="Sant'Anna F.H."/>
            <person name="Baldani J.I."/>
            <person name="Zilli J.E."/>
            <person name="Reis V.M."/>
            <person name="Hartmann A."/>
            <person name="Cruz L."/>
            <person name="de Souza E.M."/>
            <person name="de Oliveira Pedrosa F."/>
            <person name="Passaglia L.M.P."/>
        </authorList>
    </citation>
    <scope>NUCLEOTIDE SEQUENCE [LARGE SCALE GENOMIC DNA]</scope>
    <source>
        <strain evidence="1 2">ATCC 49958</strain>
    </source>
</reference>
<sequence>MSAVAFPFLRPAPSTVAASPWMMRLDGRGYLTLGGHLDHWDYASDLHLHRRLSLDLPSIAEQVGIAAADLHLRAVVTLGTAGGRLDGTRHIIWAQDVGADSTGHDIALSIQSRDLSRRLSLTTELILRAEPASSGPLSPKRAGMRLWSERNVVELEHGEPRFPIEVISFRKLLPHRPNSALWYLDWSPQDFSRDFTSAARLYINGDNSAFVQRVSEGDELLLRLIMSSIMVQMTRAALNAECFSLDMLENAPGSLGGVIGGWIRQSFPNQALAAVQMLALLDPAAFDGILGALASPAEGDDGNG</sequence>
<dbReference type="Proteomes" id="UP000476837">
    <property type="component" value="Unassembled WGS sequence"/>
</dbReference>
<evidence type="ECO:0000313" key="1">
    <source>
        <dbReference type="EMBL" id="KAA0678182.1"/>
    </source>
</evidence>
<comment type="caution">
    <text evidence="1">The sequence shown here is derived from an EMBL/GenBank/DDBJ whole genome shotgun (WGS) entry which is preliminary data.</text>
</comment>
<dbReference type="AlphaFoldDB" id="A0A6L3ASW5"/>
<dbReference type="RefSeq" id="WP_149167772.1">
    <property type="nucleotide sequence ID" value="NZ_QOKV01000029.1"/>
</dbReference>
<name>A0A6L3ASW5_AZOBR</name>
<accession>A0A6L3ASW5</accession>
<gene>
    <name evidence="1" type="ORF">DS837_28095</name>
</gene>
<evidence type="ECO:0000313" key="2">
    <source>
        <dbReference type="Proteomes" id="UP000476837"/>
    </source>
</evidence>
<organism evidence="1 2">
    <name type="scientific">Azospirillum brasilense</name>
    <dbReference type="NCBI Taxonomy" id="192"/>
    <lineage>
        <taxon>Bacteria</taxon>
        <taxon>Pseudomonadati</taxon>
        <taxon>Pseudomonadota</taxon>
        <taxon>Alphaproteobacteria</taxon>
        <taxon>Rhodospirillales</taxon>
        <taxon>Azospirillaceae</taxon>
        <taxon>Azospirillum</taxon>
    </lineage>
</organism>